<dbReference type="PANTHER" id="PTHR30461:SF23">
    <property type="entry name" value="DNA RECOMBINASE-RELATED"/>
    <property type="match status" value="1"/>
</dbReference>
<dbReference type="PANTHER" id="PTHR30461">
    <property type="entry name" value="DNA-INVERTASE FROM LAMBDOID PROPHAGE"/>
    <property type="match status" value="1"/>
</dbReference>
<dbReference type="GO" id="GO:0000150">
    <property type="term" value="F:DNA strand exchange activity"/>
    <property type="evidence" value="ECO:0007669"/>
    <property type="project" value="InterPro"/>
</dbReference>
<dbReference type="Pfam" id="PF07508">
    <property type="entry name" value="Recombinase"/>
    <property type="match status" value="1"/>
</dbReference>
<dbReference type="InterPro" id="IPR038109">
    <property type="entry name" value="DNA_bind_recomb_sf"/>
</dbReference>
<dbReference type="EMBL" id="QRVK01000004">
    <property type="protein sequence ID" value="RGS43709.1"/>
    <property type="molecule type" value="Genomic_DNA"/>
</dbReference>
<evidence type="ECO:0000259" key="2">
    <source>
        <dbReference type="PROSITE" id="PS51737"/>
    </source>
</evidence>
<protein>
    <recommendedName>
        <fullName evidence="2">Recombinase domain-containing protein</fullName>
    </recommendedName>
</protein>
<feature type="domain" description="Recombinase" evidence="2">
    <location>
        <begin position="6"/>
        <end position="102"/>
    </location>
</feature>
<organism evidence="3 4">
    <name type="scientific">Coprococcus eutactus</name>
    <dbReference type="NCBI Taxonomy" id="33043"/>
    <lineage>
        <taxon>Bacteria</taxon>
        <taxon>Bacillati</taxon>
        <taxon>Bacillota</taxon>
        <taxon>Clostridia</taxon>
        <taxon>Lachnospirales</taxon>
        <taxon>Lachnospiraceae</taxon>
        <taxon>Coprococcus</taxon>
    </lineage>
</organism>
<dbReference type="InterPro" id="IPR011109">
    <property type="entry name" value="DNA_bind_recombinase_dom"/>
</dbReference>
<dbReference type="AlphaFoldDB" id="A0A3R5WKY0"/>
<proteinExistence type="predicted"/>
<dbReference type="OrthoDB" id="2188903at2"/>
<evidence type="ECO:0000313" key="3">
    <source>
        <dbReference type="EMBL" id="RGS43709.1"/>
    </source>
</evidence>
<evidence type="ECO:0000256" key="1">
    <source>
        <dbReference type="SAM" id="MobiDB-lite"/>
    </source>
</evidence>
<dbReference type="Gene3D" id="3.90.1750.20">
    <property type="entry name" value="Putative Large Serine Recombinase, Chain B, Domain 2"/>
    <property type="match status" value="1"/>
</dbReference>
<reference evidence="3 4" key="1">
    <citation type="submission" date="2018-08" db="EMBL/GenBank/DDBJ databases">
        <title>A genome reference for cultivated species of the human gut microbiota.</title>
        <authorList>
            <person name="Zou Y."/>
            <person name="Xue W."/>
            <person name="Luo G."/>
        </authorList>
    </citation>
    <scope>NUCLEOTIDE SEQUENCE [LARGE SCALE GENOMIC DNA]</scope>
    <source>
        <strain evidence="3 4">AF22-21</strain>
    </source>
</reference>
<dbReference type="GO" id="GO:0003677">
    <property type="term" value="F:DNA binding"/>
    <property type="evidence" value="ECO:0007669"/>
    <property type="project" value="InterPro"/>
</dbReference>
<dbReference type="Proteomes" id="UP000283295">
    <property type="component" value="Unassembled WGS sequence"/>
</dbReference>
<gene>
    <name evidence="3" type="ORF">DWX94_02635</name>
</gene>
<name>A0A3R5WKY0_9FIRM</name>
<sequence>MQWHTPIGYKVLNGKIVVYEEHRKIVEQIFRDYDSGISALRIAKDLKDRGIKNAHDRVGWSHASIGRILENYNYLGTEDYEQIIDKELFERVQKKREQVRTRGAGESTDRTKGKGSYSAECCDVQSADAPTAIFSHTVRE</sequence>
<dbReference type="InterPro" id="IPR050639">
    <property type="entry name" value="SSR_resolvase"/>
</dbReference>
<evidence type="ECO:0000313" key="4">
    <source>
        <dbReference type="Proteomes" id="UP000283295"/>
    </source>
</evidence>
<comment type="caution">
    <text evidence="3">The sequence shown here is derived from an EMBL/GenBank/DDBJ whole genome shotgun (WGS) entry which is preliminary data.</text>
</comment>
<feature type="region of interest" description="Disordered" evidence="1">
    <location>
        <begin position="95"/>
        <end position="117"/>
    </location>
</feature>
<dbReference type="PROSITE" id="PS51737">
    <property type="entry name" value="RECOMBINASE_DNA_BIND"/>
    <property type="match status" value="1"/>
</dbReference>
<accession>A0A3R5WKY0</accession>